<dbReference type="SUPFAM" id="SSF53098">
    <property type="entry name" value="Ribonuclease H-like"/>
    <property type="match status" value="1"/>
</dbReference>
<dbReference type="RefSeq" id="XP_001904049.1">
    <property type="nucleotide sequence ID" value="XM_001904014.1"/>
</dbReference>
<dbReference type="OrthoDB" id="10555423at2759"/>
<reference evidence="2 4" key="1">
    <citation type="journal article" date="2008" name="Genome Biol.">
        <title>The genome sequence of the model ascomycete fungus Podospora anserina.</title>
        <authorList>
            <person name="Espagne E."/>
            <person name="Lespinet O."/>
            <person name="Malagnac F."/>
            <person name="Da Silva C."/>
            <person name="Jaillon O."/>
            <person name="Porcel B.M."/>
            <person name="Couloux A."/>
            <person name="Aury J.-M."/>
            <person name="Segurens B."/>
            <person name="Poulain J."/>
            <person name="Anthouard V."/>
            <person name="Grossetete S."/>
            <person name="Khalili H."/>
            <person name="Coppin E."/>
            <person name="Dequard-Chablat M."/>
            <person name="Picard M."/>
            <person name="Contamine V."/>
            <person name="Arnaise S."/>
            <person name="Bourdais A."/>
            <person name="Berteaux-Lecellier V."/>
            <person name="Gautheret D."/>
            <person name="de Vries R.P."/>
            <person name="Battaglia E."/>
            <person name="Coutinho P.M."/>
            <person name="Danchin E.G.J."/>
            <person name="Henrissat B."/>
            <person name="El Khoury R."/>
            <person name="Sainsard-Chanet A."/>
            <person name="Boivin A."/>
            <person name="Pinan-Lucarre B."/>
            <person name="Sellem C.H."/>
            <person name="Debuchy R."/>
            <person name="Wincker P."/>
            <person name="Weissenbach J."/>
            <person name="Silar P."/>
        </authorList>
    </citation>
    <scope>NUCLEOTIDE SEQUENCE [LARGE SCALE GENOMIC DNA]</scope>
    <source>
        <strain evidence="4">S / ATCC MYA-4624 / DSM 980 / FGSC 10383</strain>
        <strain evidence="2">S mat+</strain>
    </source>
</reference>
<evidence type="ECO:0000313" key="4">
    <source>
        <dbReference type="Proteomes" id="UP000001197"/>
    </source>
</evidence>
<reference evidence="2" key="2">
    <citation type="submission" date="2008-07" db="EMBL/GenBank/DDBJ databases">
        <authorList>
            <person name="Genoscope - CEA"/>
        </authorList>
    </citation>
    <scope>NUCLEOTIDE SEQUENCE</scope>
    <source>
        <strain evidence="2">S mat+</strain>
    </source>
</reference>
<feature type="compositionally biased region" description="Acidic residues" evidence="1">
    <location>
        <begin position="415"/>
        <end position="425"/>
    </location>
</feature>
<gene>
    <name evidence="2" type="ORF">PODANS_5_2705</name>
</gene>
<feature type="compositionally biased region" description="Basic and acidic residues" evidence="1">
    <location>
        <begin position="379"/>
        <end position="413"/>
    </location>
</feature>
<reference evidence="3" key="4">
    <citation type="submission" date="2015-04" db="EMBL/GenBank/DDBJ databases">
        <title>Maintaining two mating types: Structure of the mating type locus and its role in heterokaryosis in Podospora anserina.</title>
        <authorList>
            <person name="Grognet P."/>
            <person name="Bidard F."/>
            <person name="Kuchly C."/>
            <person name="Chan Ho Tong L."/>
            <person name="Coppin E."/>
            <person name="Ait Benkhali J."/>
            <person name="Couloux A."/>
            <person name="Wincker P."/>
            <person name="Debuchy R."/>
            <person name="Silar P."/>
        </authorList>
    </citation>
    <scope>NUCLEOTIDE SEQUENCE</scope>
</reference>
<reference evidence="4" key="3">
    <citation type="journal article" date="2014" name="Genetics">
        <title>Maintaining two mating types: Structure of the mating type locus and its role in heterokaryosis in Podospora anserina.</title>
        <authorList>
            <person name="Grognet P."/>
            <person name="Bidard F."/>
            <person name="Kuchly C."/>
            <person name="Tong L.C.H."/>
            <person name="Coppin E."/>
            <person name="Benkhali J.A."/>
            <person name="Couloux A."/>
            <person name="Wincker P."/>
            <person name="Debuchy R."/>
            <person name="Silar P."/>
        </authorList>
    </citation>
    <scope>GENOME REANNOTATION</scope>
    <source>
        <strain evidence="4">S / ATCC MYA-4624 / DSM 980 / FGSC 10383</strain>
    </source>
</reference>
<dbReference type="EMBL" id="FO904940">
    <property type="protein sequence ID" value="CDP28902.1"/>
    <property type="molecule type" value="Genomic_DNA"/>
</dbReference>
<proteinExistence type="predicted"/>
<dbReference type="HOGENOM" id="CLU_609905_0_0_1"/>
<name>B2AEG0_PODAN</name>
<dbReference type="InterPro" id="IPR012337">
    <property type="entry name" value="RNaseH-like_sf"/>
</dbReference>
<dbReference type="VEuPathDB" id="FungiDB:PODANS_5_2705"/>
<dbReference type="GeneID" id="6188342"/>
<dbReference type="Proteomes" id="UP000001197">
    <property type="component" value="Chromosome 5"/>
</dbReference>
<protein>
    <submittedName>
        <fullName evidence="2">Podospora anserina S mat+ genomic DNA chromosome 5, supercontig 1</fullName>
    </submittedName>
</protein>
<dbReference type="KEGG" id="pan:PODANSg1066"/>
<accession>B2AEG0</accession>
<feature type="compositionally biased region" description="Basic residues" evidence="1">
    <location>
        <begin position="431"/>
        <end position="449"/>
    </location>
</feature>
<dbReference type="GO" id="GO:0003676">
    <property type="term" value="F:nucleic acid binding"/>
    <property type="evidence" value="ECO:0007669"/>
    <property type="project" value="InterPro"/>
</dbReference>
<evidence type="ECO:0000313" key="2">
    <source>
        <dbReference type="EMBL" id="CAP61826.1"/>
    </source>
</evidence>
<evidence type="ECO:0000256" key="1">
    <source>
        <dbReference type="SAM" id="MobiDB-lite"/>
    </source>
</evidence>
<keyword evidence="4" id="KW-1185">Reference proteome</keyword>
<dbReference type="InterPro" id="IPR036397">
    <property type="entry name" value="RNaseH_sf"/>
</dbReference>
<evidence type="ECO:0000313" key="3">
    <source>
        <dbReference type="EMBL" id="CDP28902.1"/>
    </source>
</evidence>
<organism evidence="2">
    <name type="scientific">Podospora anserina (strain S / ATCC MYA-4624 / DSM 980 / FGSC 10383)</name>
    <name type="common">Pleurage anserina</name>
    <dbReference type="NCBI Taxonomy" id="515849"/>
    <lineage>
        <taxon>Eukaryota</taxon>
        <taxon>Fungi</taxon>
        <taxon>Dikarya</taxon>
        <taxon>Ascomycota</taxon>
        <taxon>Pezizomycotina</taxon>
        <taxon>Sordariomycetes</taxon>
        <taxon>Sordariomycetidae</taxon>
        <taxon>Sordariales</taxon>
        <taxon>Podosporaceae</taxon>
        <taxon>Podospora</taxon>
        <taxon>Podospora anserina</taxon>
    </lineage>
</organism>
<dbReference type="AlphaFoldDB" id="B2AEG0"/>
<dbReference type="Gene3D" id="3.30.420.10">
    <property type="entry name" value="Ribonuclease H-like superfamily/Ribonuclease H"/>
    <property type="match status" value="1"/>
</dbReference>
<dbReference type="EMBL" id="CU633457">
    <property type="protein sequence ID" value="CAP61826.1"/>
    <property type="molecule type" value="Genomic_DNA"/>
</dbReference>
<sequence>MQNHTRRVLASGSTHSNLARSTISGRMWAQMARFIRAPRTELRWRLCLPRLGIVTGLLRAGFASSSLPSRNIWERTLLETCSSGQRIEPIDHLGPDPKYQNEQEAHRWDDYVSPEKRLQHVNPHLCTIASRQAVIKAVHNMIGEHNDVKVTAAEYDNCNGSGHVWQGTNYAVEPNLLPEDLFVIQPTKKHPTKELENRFVHFNNPKHMAIFIHVNLPSDSTCPFVASMVYNLDKKTDAKVPQQLDGYQAIDEDGAALIGVIAALERACDAVEPQQYGPMVDRWLGETIIITTSLYVHHHATESMLKWAEKGWRRKAKRWEPIRNQDCWKELSQMLGHYAMHGCEVAFWYVPPEKHWLAQLEEYMKLIKEKNKVAEQLEEEKAKKAGEEKKVLEEERKVLEEKKVEEEDDKGGPDVESDDGLESEEVIIGHEKKKNKGRKANKKKGKKRR</sequence>
<feature type="region of interest" description="Disordered" evidence="1">
    <location>
        <begin position="379"/>
        <end position="449"/>
    </location>
</feature>